<dbReference type="AlphaFoldDB" id="U5N7I0"/>
<sequence length="458" mass="47609">MAAISSAGIGSGLDVKSIVSQLVAIEKQPIVKLQAKQASIETKISTFSQIKSLFSNLSSAVGTLSSLTTWNAVTASSSDEESVSASAIGGTAANDFTVQVTGLAKAQSYASASLPTPAGTPLGAGTLKIAPTEGTAIDIEVLATDSVSDIASKINGSGAKVSATVLNDASGERLLLRSKDTGVKNGFTLSVEDTDGVHDDEAGLSRLVHGSSTQAAVDATALINGSITVSSSTNTFSNVISGVTLTAKKVMTTEAEVKVGADKAKITSAVDGFVKAYNEINKTMQDLTKYDAETKQAGLLQGDTTAVSLQRALQGVLQSKTTGSVFSRLADVGITAQLGGDLSVDSATLSTALDQRDEVKKLFTIDNKNAQTNGFALKFKDFTSGLLSTNGFFGSKDASLKRTLEANTKDQTKFNEKVARIEAQLNKRYSALDVQMSNLNALNTYVGQQITQWNKSTS</sequence>
<proteinExistence type="inferred from homology"/>
<dbReference type="GO" id="GO:0009421">
    <property type="term" value="C:bacterial-type flagellum filament cap"/>
    <property type="evidence" value="ECO:0007669"/>
    <property type="project" value="InterPro"/>
</dbReference>
<protein>
    <recommendedName>
        <fullName evidence="5">Flagellar hook-associated protein 2</fullName>
        <shortName evidence="5">HAP2</shortName>
    </recommendedName>
    <alternativeName>
        <fullName evidence="5">Flagellar cap protein</fullName>
    </alternativeName>
</protein>
<dbReference type="PANTHER" id="PTHR30288:SF0">
    <property type="entry name" value="FLAGELLAR HOOK-ASSOCIATED PROTEIN 2"/>
    <property type="match status" value="1"/>
</dbReference>
<dbReference type="Pfam" id="PF07196">
    <property type="entry name" value="Flagellin_IN"/>
    <property type="match status" value="1"/>
</dbReference>
<evidence type="ECO:0000259" key="7">
    <source>
        <dbReference type="Pfam" id="PF07195"/>
    </source>
</evidence>
<keyword evidence="3" id="KW-0175">Coiled coil</keyword>
<feature type="domain" description="Flagellar hook-associated protein 2 N-terminal" evidence="6">
    <location>
        <begin position="11"/>
        <end position="107"/>
    </location>
</feature>
<evidence type="ECO:0000256" key="3">
    <source>
        <dbReference type="ARBA" id="ARBA00023054"/>
    </source>
</evidence>
<dbReference type="KEGG" id="cbx:Cenrod_1394"/>
<keyword evidence="8" id="KW-0966">Cell projection</keyword>
<dbReference type="InterPro" id="IPR010810">
    <property type="entry name" value="Flagellin_hook_IN_motif"/>
</dbReference>
<comment type="function">
    <text evidence="5">Required for morphogenesis and for the elongation of the flagellar filament by facilitating polymerization of the flagellin monomers at the tip of growing filament. Forms a capping structure, which prevents flagellin subunits (transported through the central channel of the flagellum) from leaking out without polymerization at the distal end.</text>
</comment>
<evidence type="ECO:0000256" key="4">
    <source>
        <dbReference type="ARBA" id="ARBA00023143"/>
    </source>
</evidence>
<accession>U5N7I0</accession>
<dbReference type="RefSeq" id="WP_022772857.1">
    <property type="nucleotide sequence ID" value="NC_022576.1"/>
</dbReference>
<evidence type="ECO:0000256" key="1">
    <source>
        <dbReference type="ARBA" id="ARBA00009764"/>
    </source>
</evidence>
<keyword evidence="4 5" id="KW-0975">Bacterial flagellum</keyword>
<dbReference type="InterPro" id="IPR003481">
    <property type="entry name" value="FliD_N"/>
</dbReference>
<feature type="domain" description="Flagellar hook-associated protein 2 C-terminal" evidence="7">
    <location>
        <begin position="216"/>
        <end position="441"/>
    </location>
</feature>
<keyword evidence="8" id="KW-0969">Cilium</keyword>
<keyword evidence="8" id="KW-0282">Flagellum</keyword>
<dbReference type="EMBL" id="CP004885">
    <property type="protein sequence ID" value="AGX87481.1"/>
    <property type="molecule type" value="Genomic_DNA"/>
</dbReference>
<keyword evidence="5" id="KW-0964">Secreted</keyword>
<reference evidence="8 9" key="1">
    <citation type="journal article" date="2013" name="Genome Biol.">
        <title>Genomic analysis reveals key aspects of prokaryotic symbiosis in the phototrophic consortium "Chlorochromatium aggregatum".</title>
        <authorList>
            <person name="Liu Z."/>
            <person name="Muller J."/>
            <person name="Li T."/>
            <person name="Alvey R.M."/>
            <person name="Vogl K."/>
            <person name="Frigaard N.U."/>
            <person name="Rockwell N.C."/>
            <person name="Boyd E.S."/>
            <person name="Tomsho L.P."/>
            <person name="Schuster S.C."/>
            <person name="Henke P."/>
            <person name="Rohde M."/>
            <person name="Overmann J."/>
            <person name="Bryant D.A."/>
        </authorList>
    </citation>
    <scope>NUCLEOTIDE SEQUENCE [LARGE SCALE GENOMIC DNA]</scope>
    <source>
        <strain evidence="8">CR</strain>
    </source>
</reference>
<dbReference type="GO" id="GO:0071973">
    <property type="term" value="P:bacterial-type flagellum-dependent cell motility"/>
    <property type="evidence" value="ECO:0007669"/>
    <property type="project" value="TreeGrafter"/>
</dbReference>
<organism evidence="8 9">
    <name type="scientific">Candidatus Symbiobacter mobilis CR</name>
    <dbReference type="NCBI Taxonomy" id="946483"/>
    <lineage>
        <taxon>Bacteria</taxon>
        <taxon>Pseudomonadati</taxon>
        <taxon>Pseudomonadota</taxon>
        <taxon>Betaproteobacteria</taxon>
        <taxon>Burkholderiales</taxon>
        <taxon>Comamonadaceae</taxon>
    </lineage>
</organism>
<dbReference type="OrthoDB" id="9810816at2"/>
<gene>
    <name evidence="8" type="primary">fliD</name>
    <name evidence="8" type="ORF">Cenrod_1394</name>
</gene>
<dbReference type="GO" id="GO:0007155">
    <property type="term" value="P:cell adhesion"/>
    <property type="evidence" value="ECO:0007669"/>
    <property type="project" value="InterPro"/>
</dbReference>
<evidence type="ECO:0000259" key="6">
    <source>
        <dbReference type="Pfam" id="PF02465"/>
    </source>
</evidence>
<keyword evidence="9" id="KW-1185">Reference proteome</keyword>
<dbReference type="eggNOG" id="COG1345">
    <property type="taxonomic scope" value="Bacteria"/>
</dbReference>
<dbReference type="PANTHER" id="PTHR30288">
    <property type="entry name" value="FLAGELLAR CAP/ASSEMBLY PROTEIN FLID"/>
    <property type="match status" value="1"/>
</dbReference>
<dbReference type="Pfam" id="PF02465">
    <property type="entry name" value="FliD_N"/>
    <property type="match status" value="1"/>
</dbReference>
<dbReference type="InterPro" id="IPR040026">
    <property type="entry name" value="FliD"/>
</dbReference>
<evidence type="ECO:0000313" key="9">
    <source>
        <dbReference type="Proteomes" id="UP000017184"/>
    </source>
</evidence>
<name>U5N7I0_9BURK</name>
<dbReference type="GO" id="GO:0009424">
    <property type="term" value="C:bacterial-type flagellum hook"/>
    <property type="evidence" value="ECO:0007669"/>
    <property type="project" value="UniProtKB-UniRule"/>
</dbReference>
<evidence type="ECO:0000313" key="8">
    <source>
        <dbReference type="EMBL" id="AGX87481.1"/>
    </source>
</evidence>
<dbReference type="GO" id="GO:0005576">
    <property type="term" value="C:extracellular region"/>
    <property type="evidence" value="ECO:0007669"/>
    <property type="project" value="UniProtKB-SubCell"/>
</dbReference>
<comment type="subunit">
    <text evidence="2 5">Homopentamer.</text>
</comment>
<dbReference type="Proteomes" id="UP000017184">
    <property type="component" value="Chromosome"/>
</dbReference>
<dbReference type="Pfam" id="PF07195">
    <property type="entry name" value="FliD_C"/>
    <property type="match status" value="1"/>
</dbReference>
<evidence type="ECO:0000256" key="5">
    <source>
        <dbReference type="RuleBase" id="RU362066"/>
    </source>
</evidence>
<comment type="similarity">
    <text evidence="1 5">Belongs to the FliD family.</text>
</comment>
<evidence type="ECO:0000256" key="2">
    <source>
        <dbReference type="ARBA" id="ARBA00011255"/>
    </source>
</evidence>
<dbReference type="InterPro" id="IPR010809">
    <property type="entry name" value="FliD_C"/>
</dbReference>
<dbReference type="STRING" id="946483.Cenrod_1394"/>
<comment type="subcellular location">
    <subcellularLocation>
        <location evidence="5">Secreted</location>
    </subcellularLocation>
    <subcellularLocation>
        <location evidence="5">Bacterial flagellum</location>
    </subcellularLocation>
</comment>
<dbReference type="HOGENOM" id="CLU_015182_5_0_4"/>